<sequence>MSNILTVKPPLSDQPKSGPISGDVFLISQHEVDVQVKDSKDGKCKEFEINLIGFIALKGKACLEPPSIKVCVNAFGFDLGCIQGDLGKGVTLSVNLLLIKGYLRFYLKEKEKQKCVWLEYDLTLTIGDINYHGD</sequence>
<reference evidence="1" key="1">
    <citation type="submission" date="2021-06" db="EMBL/GenBank/DDBJ databases">
        <authorList>
            <person name="Kallberg Y."/>
            <person name="Tangrot J."/>
            <person name="Rosling A."/>
        </authorList>
    </citation>
    <scope>NUCLEOTIDE SEQUENCE</scope>
    <source>
        <strain evidence="1">MA461A</strain>
    </source>
</reference>
<accession>A0ACA9RTE2</accession>
<name>A0ACA9RTE2_9GLOM</name>
<dbReference type="Proteomes" id="UP000789920">
    <property type="component" value="Unassembled WGS sequence"/>
</dbReference>
<evidence type="ECO:0000313" key="2">
    <source>
        <dbReference type="Proteomes" id="UP000789920"/>
    </source>
</evidence>
<comment type="caution">
    <text evidence="1">The sequence shown here is derived from an EMBL/GenBank/DDBJ whole genome shotgun (WGS) entry which is preliminary data.</text>
</comment>
<feature type="non-terminal residue" evidence="1">
    <location>
        <position position="134"/>
    </location>
</feature>
<proteinExistence type="predicted"/>
<dbReference type="EMBL" id="CAJVQC010068933">
    <property type="protein sequence ID" value="CAG8808523.1"/>
    <property type="molecule type" value="Genomic_DNA"/>
</dbReference>
<gene>
    <name evidence="1" type="ORF">RPERSI_LOCUS22645</name>
</gene>
<organism evidence="1 2">
    <name type="scientific">Racocetra persica</name>
    <dbReference type="NCBI Taxonomy" id="160502"/>
    <lineage>
        <taxon>Eukaryota</taxon>
        <taxon>Fungi</taxon>
        <taxon>Fungi incertae sedis</taxon>
        <taxon>Mucoromycota</taxon>
        <taxon>Glomeromycotina</taxon>
        <taxon>Glomeromycetes</taxon>
        <taxon>Diversisporales</taxon>
        <taxon>Gigasporaceae</taxon>
        <taxon>Racocetra</taxon>
    </lineage>
</organism>
<protein>
    <submittedName>
        <fullName evidence="1">35852_t:CDS:1</fullName>
    </submittedName>
</protein>
<evidence type="ECO:0000313" key="1">
    <source>
        <dbReference type="EMBL" id="CAG8808523.1"/>
    </source>
</evidence>
<keyword evidence="2" id="KW-1185">Reference proteome</keyword>